<evidence type="ECO:0000313" key="2">
    <source>
        <dbReference type="Proteomes" id="UP000463700"/>
    </source>
</evidence>
<name>A0A6N6W1J9_9BURK</name>
<gene>
    <name evidence="1" type="ORF">FSO04_43950</name>
</gene>
<reference evidence="1 2" key="1">
    <citation type="journal article" date="2020" name="Int. J. Syst. Evol. Microbiol.">
        <title>Paraburkholderia madseniana sp. nov., a phenolic acid-degrading bacterium isolated from acidic forest soil.</title>
        <authorList>
            <person name="Wilhelm R.C."/>
            <person name="Murphy S.J.L."/>
            <person name="Feriancek N.M."/>
            <person name="Karasz D.C."/>
            <person name="DeRito C.M."/>
            <person name="Newman J.D."/>
            <person name="Buckley D.H."/>
        </authorList>
    </citation>
    <scope>NUCLEOTIDE SEQUENCE [LARGE SCALE GENOMIC DNA]</scope>
    <source>
        <strain evidence="1 2">RP11</strain>
    </source>
</reference>
<evidence type="ECO:0000313" key="1">
    <source>
        <dbReference type="EMBL" id="KAE8753664.1"/>
    </source>
</evidence>
<protein>
    <submittedName>
        <fullName evidence="1">Uncharacterized protein</fullName>
    </submittedName>
</protein>
<comment type="caution">
    <text evidence="1">The sequence shown here is derived from an EMBL/GenBank/DDBJ whole genome shotgun (WGS) entry which is preliminary data.</text>
</comment>
<sequence>MSVILGFRHPYSKTLPVEVFETQLDKIFEATERYHEATDLLAKTWWKIVTNRNISHVAPATPRGIGYRF</sequence>
<proteinExistence type="predicted"/>
<accession>A0A6N6W1J9</accession>
<dbReference type="RefSeq" id="WP_154567585.1">
    <property type="nucleotide sequence ID" value="NZ_VOSW01000182.1"/>
</dbReference>
<organism evidence="1 2">
    <name type="scientific">Paraburkholderia madseniana</name>
    <dbReference type="NCBI Taxonomy" id="2599607"/>
    <lineage>
        <taxon>Bacteria</taxon>
        <taxon>Pseudomonadati</taxon>
        <taxon>Pseudomonadota</taxon>
        <taxon>Betaproteobacteria</taxon>
        <taxon>Burkholderiales</taxon>
        <taxon>Burkholderiaceae</taxon>
        <taxon>Paraburkholderia</taxon>
    </lineage>
</organism>
<dbReference type="Proteomes" id="UP000463700">
    <property type="component" value="Unassembled WGS sequence"/>
</dbReference>
<dbReference type="EMBL" id="VOSW01000182">
    <property type="protein sequence ID" value="KAE8753664.1"/>
    <property type="molecule type" value="Genomic_DNA"/>
</dbReference>
<dbReference type="AlphaFoldDB" id="A0A6N6W1J9"/>